<evidence type="ECO:0000256" key="5">
    <source>
        <dbReference type="ARBA" id="ARBA00022448"/>
    </source>
</evidence>
<dbReference type="SUPFAM" id="SSF64268">
    <property type="entry name" value="PX domain"/>
    <property type="match status" value="1"/>
</dbReference>
<dbReference type="EMBL" id="PKFO01000003">
    <property type="protein sequence ID" value="PVH20024.1"/>
    <property type="molecule type" value="Genomic_DNA"/>
</dbReference>
<dbReference type="Pfam" id="PF09325">
    <property type="entry name" value="Vps5"/>
    <property type="match status" value="1"/>
</dbReference>
<dbReference type="InterPro" id="IPR027267">
    <property type="entry name" value="AH/BAR_dom_sf"/>
</dbReference>
<dbReference type="PANTHER" id="PTHR10555">
    <property type="entry name" value="SORTING NEXIN"/>
    <property type="match status" value="1"/>
</dbReference>
<evidence type="ECO:0000256" key="4">
    <source>
        <dbReference type="ARBA" id="ARBA00010883"/>
    </source>
</evidence>
<feature type="region of interest" description="Disordered" evidence="11">
    <location>
        <begin position="245"/>
        <end position="279"/>
    </location>
</feature>
<dbReference type="GO" id="GO:0005829">
    <property type="term" value="C:cytosol"/>
    <property type="evidence" value="ECO:0007669"/>
    <property type="project" value="GOC"/>
</dbReference>
<dbReference type="AlphaFoldDB" id="A0A2V1AQL8"/>
<feature type="compositionally biased region" description="Low complexity" evidence="11">
    <location>
        <begin position="128"/>
        <end position="139"/>
    </location>
</feature>
<keyword evidence="8" id="KW-0653">Protein transport</keyword>
<dbReference type="OrthoDB" id="271164at2759"/>
<dbReference type="STRING" id="45357.A0A2V1AQL8"/>
<evidence type="ECO:0000256" key="10">
    <source>
        <dbReference type="ARBA" id="ARBA00023136"/>
    </source>
</evidence>
<dbReference type="GO" id="GO:0005768">
    <property type="term" value="C:endosome"/>
    <property type="evidence" value="ECO:0007669"/>
    <property type="project" value="TreeGrafter"/>
</dbReference>
<gene>
    <name evidence="13" type="ORF">CXQ85_001803</name>
</gene>
<dbReference type="InterPro" id="IPR036871">
    <property type="entry name" value="PX_dom_sf"/>
</dbReference>
<name>A0A2V1AQL8_9ASCO</name>
<feature type="region of interest" description="Disordered" evidence="11">
    <location>
        <begin position="1"/>
        <end position="231"/>
    </location>
</feature>
<evidence type="ECO:0000256" key="3">
    <source>
        <dbReference type="ARBA" id="ARBA00004555"/>
    </source>
</evidence>
<accession>A0A2V1AQL8</accession>
<dbReference type="PANTHER" id="PTHR10555:SF170">
    <property type="entry name" value="FI18122P1"/>
    <property type="match status" value="1"/>
</dbReference>
<evidence type="ECO:0000256" key="1">
    <source>
        <dbReference type="ARBA" id="ARBA00004287"/>
    </source>
</evidence>
<dbReference type="GO" id="GO:0015031">
    <property type="term" value="P:protein transport"/>
    <property type="evidence" value="ECO:0007669"/>
    <property type="project" value="UniProtKB-KW"/>
</dbReference>
<feature type="domain" description="PX" evidence="12">
    <location>
        <begin position="274"/>
        <end position="396"/>
    </location>
</feature>
<dbReference type="Gene3D" id="1.20.1270.60">
    <property type="entry name" value="Arfaptin homology (AH) domain/BAR domain"/>
    <property type="match status" value="1"/>
</dbReference>
<dbReference type="GO" id="GO:0045053">
    <property type="term" value="P:protein retention in Golgi apparatus"/>
    <property type="evidence" value="ECO:0007669"/>
    <property type="project" value="TreeGrafter"/>
</dbReference>
<keyword evidence="14" id="KW-1185">Reference proteome</keyword>
<comment type="caution">
    <text evidence="13">The sequence shown here is derived from an EMBL/GenBank/DDBJ whole genome shotgun (WGS) entry which is preliminary data.</text>
</comment>
<evidence type="ECO:0000259" key="12">
    <source>
        <dbReference type="PROSITE" id="PS50195"/>
    </source>
</evidence>
<comment type="similarity">
    <text evidence="4">Belongs to the sorting nexin family.</text>
</comment>
<proteinExistence type="inferred from homology"/>
<dbReference type="GO" id="GO:0030904">
    <property type="term" value="C:retromer complex"/>
    <property type="evidence" value="ECO:0007669"/>
    <property type="project" value="UniProtKB-ARBA"/>
</dbReference>
<reference evidence="13 14" key="1">
    <citation type="submission" date="2017-12" db="EMBL/GenBank/DDBJ databases">
        <title>Genome Sequence of a Multidrug-Resistant Candida haemulonii Isolate from a Patient with Chronic Leg Ulcers in Israel.</title>
        <authorList>
            <person name="Chow N.A."/>
            <person name="Gade L."/>
            <person name="Batra D."/>
            <person name="Rowe L.A."/>
            <person name="Ben-Ami R."/>
            <person name="Loparev V.N."/>
            <person name="Litvintseva A.P."/>
        </authorList>
    </citation>
    <scope>NUCLEOTIDE SEQUENCE [LARGE SCALE GENOMIC DNA]</scope>
    <source>
        <strain evidence="13 14">B11899</strain>
    </source>
</reference>
<dbReference type="GeneID" id="37007134"/>
<feature type="compositionally biased region" description="Acidic residues" evidence="11">
    <location>
        <begin position="47"/>
        <end position="65"/>
    </location>
</feature>
<sequence length="666" mass="75238">MDDDLTASHWDDVLSPSTKFGTASAIPSHLGNQFADLNLDDPHRDNEPDEEEEEEDQDEQEDENETGGYGDHHGYGSSSYGGVGSNLNQQNQAELDQIHELRKEELKEQKSALMSELTEGSAFEDLESSVASPSKVSSSDPLFADRGKVLTESNATEPSPSEQHHSPKKASQLKGSQFRAQRTRRYTSSTVVKQLKEETGVVDPLTDLASKPEVDEAEPSSAPHDKANDLVKESNAPLYDIKQENADERQSEISQPISDTASDHSKLKRRPSSSGAEIAVGNPVKVGDITNAHIVYSIETRNLQLSPAEEPQENRFTVTRRYRDFCWVYKQLQISHPGKIIPPPPSKKTYIGRFNENFIENRRLSLEKMLQKISKIQSLSTDPSFVIFLTSEDFARDSKERERSGGVVLDDSGEPESDGASTNAVVTGSGTGGFMSSLFSIPAKLPEPDSYFSKKKAYIEDLEHNLRTFHRSLELIAGQRLEIVGVTEEIATIIDELADLEISKATSLLLKAFAEIHMKLKDNLDRVNLQDQLTLGFTIEEYLRIIGSVKYIFETRTKTYNQYHTFQQDLIKKEDSLNRASHKAKSEKYNILKFEVDNLRQKTTQFEKSFNAISETIKEEMDNFEMERVDDFRNSVEIYIESSIESQKEAIELWETFYERQHLDQI</sequence>
<protein>
    <recommendedName>
        <fullName evidence="12">PX domain-containing protein</fullName>
    </recommendedName>
</protein>
<dbReference type="InterPro" id="IPR001683">
    <property type="entry name" value="PX_dom"/>
</dbReference>
<evidence type="ECO:0000313" key="14">
    <source>
        <dbReference type="Proteomes" id="UP000244309"/>
    </source>
</evidence>
<dbReference type="RefSeq" id="XP_025340964.1">
    <property type="nucleotide sequence ID" value="XM_025485499.1"/>
</dbReference>
<dbReference type="GO" id="GO:0005794">
    <property type="term" value="C:Golgi apparatus"/>
    <property type="evidence" value="ECO:0007669"/>
    <property type="project" value="UniProtKB-SubCell"/>
</dbReference>
<evidence type="ECO:0000313" key="13">
    <source>
        <dbReference type="EMBL" id="PVH20024.1"/>
    </source>
</evidence>
<dbReference type="GO" id="GO:0042147">
    <property type="term" value="P:retrograde transport, endosome to Golgi"/>
    <property type="evidence" value="ECO:0007669"/>
    <property type="project" value="UniProtKB-ARBA"/>
</dbReference>
<evidence type="ECO:0000256" key="9">
    <source>
        <dbReference type="ARBA" id="ARBA00023034"/>
    </source>
</evidence>
<dbReference type="GO" id="GO:0035091">
    <property type="term" value="F:phosphatidylinositol binding"/>
    <property type="evidence" value="ECO:0007669"/>
    <property type="project" value="InterPro"/>
</dbReference>
<keyword evidence="7" id="KW-0597">Phosphoprotein</keyword>
<evidence type="ECO:0000256" key="6">
    <source>
        <dbReference type="ARBA" id="ARBA00022490"/>
    </source>
</evidence>
<comment type="subcellular location">
    <subcellularLocation>
        <location evidence="2">Cytoplasm</location>
    </subcellularLocation>
    <subcellularLocation>
        <location evidence="3">Golgi apparatus</location>
    </subcellularLocation>
    <subcellularLocation>
        <location evidence="1">Membrane</location>
        <topology evidence="1">Peripheral membrane protein</topology>
        <orientation evidence="1">Cytoplasmic side</orientation>
    </subcellularLocation>
</comment>
<feature type="compositionally biased region" description="Polar residues" evidence="11">
    <location>
        <begin position="151"/>
        <end position="161"/>
    </location>
</feature>
<dbReference type="Pfam" id="PF00787">
    <property type="entry name" value="PX"/>
    <property type="match status" value="1"/>
</dbReference>
<feature type="compositionally biased region" description="Basic and acidic residues" evidence="11">
    <location>
        <begin position="96"/>
        <end position="110"/>
    </location>
</feature>
<dbReference type="InterPro" id="IPR015404">
    <property type="entry name" value="Vps5_C"/>
</dbReference>
<dbReference type="Proteomes" id="UP000244309">
    <property type="component" value="Unassembled WGS sequence"/>
</dbReference>
<dbReference type="VEuPathDB" id="FungiDB:CXQ85_001803"/>
<feature type="region of interest" description="Disordered" evidence="11">
    <location>
        <begin position="399"/>
        <end position="423"/>
    </location>
</feature>
<evidence type="ECO:0000256" key="11">
    <source>
        <dbReference type="SAM" id="MobiDB-lite"/>
    </source>
</evidence>
<organism evidence="13 14">
    <name type="scientific">Candidozyma haemuli</name>
    <dbReference type="NCBI Taxonomy" id="45357"/>
    <lineage>
        <taxon>Eukaryota</taxon>
        <taxon>Fungi</taxon>
        <taxon>Dikarya</taxon>
        <taxon>Ascomycota</taxon>
        <taxon>Saccharomycotina</taxon>
        <taxon>Pichiomycetes</taxon>
        <taxon>Metschnikowiaceae</taxon>
        <taxon>Candidozyma</taxon>
    </lineage>
</organism>
<dbReference type="PROSITE" id="PS50195">
    <property type="entry name" value="PX"/>
    <property type="match status" value="1"/>
</dbReference>
<keyword evidence="9" id="KW-0333">Golgi apparatus</keyword>
<dbReference type="SMART" id="SM00312">
    <property type="entry name" value="PX"/>
    <property type="match status" value="1"/>
</dbReference>
<evidence type="ECO:0000256" key="2">
    <source>
        <dbReference type="ARBA" id="ARBA00004496"/>
    </source>
</evidence>
<evidence type="ECO:0000256" key="7">
    <source>
        <dbReference type="ARBA" id="ARBA00022553"/>
    </source>
</evidence>
<keyword evidence="5" id="KW-0813">Transport</keyword>
<feature type="compositionally biased region" description="Polar residues" evidence="11">
    <location>
        <begin position="173"/>
        <end position="192"/>
    </location>
</feature>
<evidence type="ECO:0000256" key="8">
    <source>
        <dbReference type="ARBA" id="ARBA00022927"/>
    </source>
</evidence>
<keyword evidence="10" id="KW-0472">Membrane</keyword>
<dbReference type="FunFam" id="1.20.1270.60:FF:000022">
    <property type="entry name" value="Sorting nexin 3 protein"/>
    <property type="match status" value="1"/>
</dbReference>
<dbReference type="Gene3D" id="3.30.1520.10">
    <property type="entry name" value="Phox-like domain"/>
    <property type="match status" value="1"/>
</dbReference>
<keyword evidence="6" id="KW-0963">Cytoplasm</keyword>